<evidence type="ECO:0000313" key="2">
    <source>
        <dbReference type="Proteomes" id="UP001281003"/>
    </source>
</evidence>
<reference evidence="1" key="1">
    <citation type="journal article" date="2023" name="Mol. Phylogenet. Evol.">
        <title>Genome-scale phylogeny and comparative genomics of the fungal order Sordariales.</title>
        <authorList>
            <person name="Hensen N."/>
            <person name="Bonometti L."/>
            <person name="Westerberg I."/>
            <person name="Brannstrom I.O."/>
            <person name="Guillou S."/>
            <person name="Cros-Aarteil S."/>
            <person name="Calhoun S."/>
            <person name="Haridas S."/>
            <person name="Kuo A."/>
            <person name="Mondo S."/>
            <person name="Pangilinan J."/>
            <person name="Riley R."/>
            <person name="LaButti K."/>
            <person name="Andreopoulos B."/>
            <person name="Lipzen A."/>
            <person name="Chen C."/>
            <person name="Yan M."/>
            <person name="Daum C."/>
            <person name="Ng V."/>
            <person name="Clum A."/>
            <person name="Steindorff A."/>
            <person name="Ohm R.A."/>
            <person name="Martin F."/>
            <person name="Silar P."/>
            <person name="Natvig D.O."/>
            <person name="Lalanne C."/>
            <person name="Gautier V."/>
            <person name="Ament-Velasquez S.L."/>
            <person name="Kruys A."/>
            <person name="Hutchinson M.I."/>
            <person name="Powell A.J."/>
            <person name="Barry K."/>
            <person name="Miller A.N."/>
            <person name="Grigoriev I.V."/>
            <person name="Debuchy R."/>
            <person name="Gladieux P."/>
            <person name="Hiltunen Thoren M."/>
            <person name="Johannesson H."/>
        </authorList>
    </citation>
    <scope>NUCLEOTIDE SEQUENCE</scope>
    <source>
        <strain evidence="1">FGSC 1904</strain>
    </source>
</reference>
<proteinExistence type="predicted"/>
<name>A0AAE0UDL0_SORBR</name>
<dbReference type="EMBL" id="JAUTDP010000004">
    <property type="protein sequence ID" value="KAK3400207.1"/>
    <property type="molecule type" value="Genomic_DNA"/>
</dbReference>
<organism evidence="1 2">
    <name type="scientific">Sordaria brevicollis</name>
    <dbReference type="NCBI Taxonomy" id="83679"/>
    <lineage>
        <taxon>Eukaryota</taxon>
        <taxon>Fungi</taxon>
        <taxon>Dikarya</taxon>
        <taxon>Ascomycota</taxon>
        <taxon>Pezizomycotina</taxon>
        <taxon>Sordariomycetes</taxon>
        <taxon>Sordariomycetidae</taxon>
        <taxon>Sordariales</taxon>
        <taxon>Sordariaceae</taxon>
        <taxon>Sordaria</taxon>
    </lineage>
</organism>
<evidence type="ECO:0000313" key="1">
    <source>
        <dbReference type="EMBL" id="KAK3400207.1"/>
    </source>
</evidence>
<comment type="caution">
    <text evidence="1">The sequence shown here is derived from an EMBL/GenBank/DDBJ whole genome shotgun (WGS) entry which is preliminary data.</text>
</comment>
<dbReference type="Proteomes" id="UP001281003">
    <property type="component" value="Unassembled WGS sequence"/>
</dbReference>
<dbReference type="AlphaFoldDB" id="A0AAE0UDL0"/>
<accession>A0AAE0UDL0</accession>
<sequence>MVNRHSLKFLVEFLPRREGKGTFLGLRILWWDENDIENAFTGSWIVNFSKFSTTTTLQLEAVGLLMSARPNFRPKEHQIERYFVKVVDTVTNAMHQTPGRMDPTDPLAGLGLTSLDHENFNAKENEESCIRKALEEIYLEKSQTSG</sequence>
<reference evidence="1" key="2">
    <citation type="submission" date="2023-07" db="EMBL/GenBank/DDBJ databases">
        <authorList>
            <consortium name="Lawrence Berkeley National Laboratory"/>
            <person name="Haridas S."/>
            <person name="Hensen N."/>
            <person name="Bonometti L."/>
            <person name="Westerberg I."/>
            <person name="Brannstrom I.O."/>
            <person name="Guillou S."/>
            <person name="Cros-Aarteil S."/>
            <person name="Calhoun S."/>
            <person name="Kuo A."/>
            <person name="Mondo S."/>
            <person name="Pangilinan J."/>
            <person name="Riley R."/>
            <person name="LaButti K."/>
            <person name="Andreopoulos B."/>
            <person name="Lipzen A."/>
            <person name="Chen C."/>
            <person name="Yanf M."/>
            <person name="Daum C."/>
            <person name="Ng V."/>
            <person name="Clum A."/>
            <person name="Steindorff A."/>
            <person name="Ohm R."/>
            <person name="Martin F."/>
            <person name="Silar P."/>
            <person name="Natvig D."/>
            <person name="Lalanne C."/>
            <person name="Gautier V."/>
            <person name="Ament-velasquez S.L."/>
            <person name="Kruys A."/>
            <person name="Hutchinson M.I."/>
            <person name="Powell A.J."/>
            <person name="Barry K."/>
            <person name="Miller A.N."/>
            <person name="Grigoriev I.V."/>
            <person name="Debuchy R."/>
            <person name="Gladieux P."/>
            <person name="Thoren M.H."/>
            <person name="Johannesson H."/>
        </authorList>
    </citation>
    <scope>NUCLEOTIDE SEQUENCE</scope>
    <source>
        <strain evidence="1">FGSC 1904</strain>
    </source>
</reference>
<gene>
    <name evidence="1" type="ORF">B0T20DRAFT_506043</name>
</gene>
<keyword evidence="2" id="KW-1185">Reference proteome</keyword>
<protein>
    <submittedName>
        <fullName evidence="1">Uncharacterized protein</fullName>
    </submittedName>
</protein>